<organism evidence="2 3">
    <name type="scientific">Kordia periserrulae</name>
    <dbReference type="NCBI Taxonomy" id="701523"/>
    <lineage>
        <taxon>Bacteria</taxon>
        <taxon>Pseudomonadati</taxon>
        <taxon>Bacteroidota</taxon>
        <taxon>Flavobacteriia</taxon>
        <taxon>Flavobacteriales</taxon>
        <taxon>Flavobacteriaceae</taxon>
        <taxon>Kordia</taxon>
    </lineage>
</organism>
<reference evidence="2 3" key="1">
    <citation type="submission" date="2018-04" db="EMBL/GenBank/DDBJ databases">
        <title>Genomic Encyclopedia of Archaeal and Bacterial Type Strains, Phase II (KMG-II): from individual species to whole genera.</title>
        <authorList>
            <person name="Goeker M."/>
        </authorList>
    </citation>
    <scope>NUCLEOTIDE SEQUENCE [LARGE SCALE GENOMIC DNA]</scope>
    <source>
        <strain evidence="2 3">DSM 25731</strain>
    </source>
</reference>
<name>A0A2T6C014_9FLAO</name>
<dbReference type="AlphaFoldDB" id="A0A2T6C014"/>
<dbReference type="Proteomes" id="UP000244090">
    <property type="component" value="Unassembled WGS sequence"/>
</dbReference>
<keyword evidence="1" id="KW-0732">Signal</keyword>
<sequence length="300" mass="34538">MNIKTIFTSIVCFIIFSMNAQVDINEKAATIKLSPSFTKGMELKYDVKKSIFVEEADTISYQLNILFKDIKDDTANLSVFYTNLKNGNSLTELFEDVIVDIDYHLTNQTFTLSNEKKLQRKLKKILNKNYKNNDIASIKALTEIVNSLHNQGNPIENIFVNDIEQLSMYYQKTIPYNRSVSDSLKVDEPIPQSTQILKYGMYKQDNGDYNFKYNKEVLTDGLRKLIEAETEKAYREEVGADSLSVVEFTIDKDIKMEMTSEENILYDGESCLIKSYTFTDRVVAFGSKLLDTFKSMTRVE</sequence>
<proteinExistence type="predicted"/>
<evidence type="ECO:0000313" key="3">
    <source>
        <dbReference type="Proteomes" id="UP000244090"/>
    </source>
</evidence>
<protein>
    <submittedName>
        <fullName evidence="2">Uncharacterized protein</fullName>
    </submittedName>
</protein>
<evidence type="ECO:0000256" key="1">
    <source>
        <dbReference type="SAM" id="SignalP"/>
    </source>
</evidence>
<dbReference type="EMBL" id="QBKT01000004">
    <property type="protein sequence ID" value="PTX61646.1"/>
    <property type="molecule type" value="Genomic_DNA"/>
</dbReference>
<dbReference type="RefSeq" id="WP_108114862.1">
    <property type="nucleotide sequence ID" value="NZ_QBKT01000004.1"/>
</dbReference>
<feature type="signal peptide" evidence="1">
    <location>
        <begin position="1"/>
        <end position="20"/>
    </location>
</feature>
<keyword evidence="3" id="KW-1185">Reference proteome</keyword>
<accession>A0A2T6C014</accession>
<evidence type="ECO:0000313" key="2">
    <source>
        <dbReference type="EMBL" id="PTX61646.1"/>
    </source>
</evidence>
<feature type="chain" id="PRO_5015426215" evidence="1">
    <location>
        <begin position="21"/>
        <end position="300"/>
    </location>
</feature>
<gene>
    <name evidence="2" type="ORF">C8N46_104290</name>
</gene>
<comment type="caution">
    <text evidence="2">The sequence shown here is derived from an EMBL/GenBank/DDBJ whole genome shotgun (WGS) entry which is preliminary data.</text>
</comment>